<keyword evidence="4" id="KW-1185">Reference proteome</keyword>
<protein>
    <submittedName>
        <fullName evidence="3">Uncharacterized protein</fullName>
    </submittedName>
</protein>
<evidence type="ECO:0000313" key="3">
    <source>
        <dbReference type="EnsemblPlants" id="TuG1812G0100002208.01.T01.cds248263"/>
    </source>
</evidence>
<keyword evidence="2" id="KW-1133">Transmembrane helix</keyword>
<feature type="compositionally biased region" description="Gly residues" evidence="1">
    <location>
        <begin position="92"/>
        <end position="102"/>
    </location>
</feature>
<dbReference type="Gramene" id="TuG1812G0100002208.01.T01">
    <property type="protein sequence ID" value="TuG1812G0100002208.01.T01.cds248263"/>
    <property type="gene ID" value="TuG1812G0100002208.01"/>
</dbReference>
<keyword evidence="2" id="KW-0812">Transmembrane</keyword>
<dbReference type="EnsemblPlants" id="TuG1812G0100002208.01.T01">
    <property type="protein sequence ID" value="TuG1812G0100002208.01.T01.cds248263"/>
    <property type="gene ID" value="TuG1812G0100002208.01"/>
</dbReference>
<proteinExistence type="predicted"/>
<keyword evidence="2" id="KW-0472">Membrane</keyword>
<dbReference type="Proteomes" id="UP000015106">
    <property type="component" value="Chromosome 1"/>
</dbReference>
<reference evidence="3" key="2">
    <citation type="submission" date="2018-03" db="EMBL/GenBank/DDBJ databases">
        <title>The Triticum urartu genome reveals the dynamic nature of wheat genome evolution.</title>
        <authorList>
            <person name="Ling H."/>
            <person name="Ma B."/>
            <person name="Shi X."/>
            <person name="Liu H."/>
            <person name="Dong L."/>
            <person name="Sun H."/>
            <person name="Cao Y."/>
            <person name="Gao Q."/>
            <person name="Zheng S."/>
            <person name="Li Y."/>
            <person name="Yu Y."/>
            <person name="Du H."/>
            <person name="Qi M."/>
            <person name="Li Y."/>
            <person name="Yu H."/>
            <person name="Cui Y."/>
            <person name="Wang N."/>
            <person name="Chen C."/>
            <person name="Wu H."/>
            <person name="Zhao Y."/>
            <person name="Zhang J."/>
            <person name="Li Y."/>
            <person name="Zhou W."/>
            <person name="Zhang B."/>
            <person name="Hu W."/>
            <person name="Eijk M."/>
            <person name="Tang J."/>
            <person name="Witsenboer H."/>
            <person name="Zhao S."/>
            <person name="Li Z."/>
            <person name="Zhang A."/>
            <person name="Wang D."/>
            <person name="Liang C."/>
        </authorList>
    </citation>
    <scope>NUCLEOTIDE SEQUENCE [LARGE SCALE GENOMIC DNA]</scope>
    <source>
        <strain evidence="3">cv. G1812</strain>
    </source>
</reference>
<feature type="transmembrane region" description="Helical" evidence="2">
    <location>
        <begin position="12"/>
        <end position="32"/>
    </location>
</feature>
<organism evidence="3 4">
    <name type="scientific">Triticum urartu</name>
    <name type="common">Red wild einkorn</name>
    <name type="synonym">Crithodium urartu</name>
    <dbReference type="NCBI Taxonomy" id="4572"/>
    <lineage>
        <taxon>Eukaryota</taxon>
        <taxon>Viridiplantae</taxon>
        <taxon>Streptophyta</taxon>
        <taxon>Embryophyta</taxon>
        <taxon>Tracheophyta</taxon>
        <taxon>Spermatophyta</taxon>
        <taxon>Magnoliopsida</taxon>
        <taxon>Liliopsida</taxon>
        <taxon>Poales</taxon>
        <taxon>Poaceae</taxon>
        <taxon>BOP clade</taxon>
        <taxon>Pooideae</taxon>
        <taxon>Triticodae</taxon>
        <taxon>Triticeae</taxon>
        <taxon>Triticinae</taxon>
        <taxon>Triticum</taxon>
    </lineage>
</organism>
<accession>A0A8R7P1D9</accession>
<feature type="region of interest" description="Disordered" evidence="1">
    <location>
        <begin position="92"/>
        <end position="147"/>
    </location>
</feature>
<sequence>MRVPPAMSSIDASAYLLAGSGVGAGAGVAVSFRPGAGGRSPRSVPNLRNSCARYPASSLLLPPWGGGVGMVGGLLANRDSWCGLLRSSSCLPGGGGGGGGNSGCRCSDEDEYSRSFRFPSAPPRGASILAQIDIPRAPTAAAGRDRR</sequence>
<name>A0A8R7P1D9_TRIUA</name>
<evidence type="ECO:0000256" key="1">
    <source>
        <dbReference type="SAM" id="MobiDB-lite"/>
    </source>
</evidence>
<evidence type="ECO:0000313" key="4">
    <source>
        <dbReference type="Proteomes" id="UP000015106"/>
    </source>
</evidence>
<gene>
    <name evidence="3" type="primary">LOC125533036</name>
</gene>
<dbReference type="AlphaFoldDB" id="A0A8R7P1D9"/>
<evidence type="ECO:0000256" key="2">
    <source>
        <dbReference type="SAM" id="Phobius"/>
    </source>
</evidence>
<reference evidence="4" key="1">
    <citation type="journal article" date="2013" name="Nature">
        <title>Draft genome of the wheat A-genome progenitor Triticum urartu.</title>
        <authorList>
            <person name="Ling H.Q."/>
            <person name="Zhao S."/>
            <person name="Liu D."/>
            <person name="Wang J."/>
            <person name="Sun H."/>
            <person name="Zhang C."/>
            <person name="Fan H."/>
            <person name="Li D."/>
            <person name="Dong L."/>
            <person name="Tao Y."/>
            <person name="Gao C."/>
            <person name="Wu H."/>
            <person name="Li Y."/>
            <person name="Cui Y."/>
            <person name="Guo X."/>
            <person name="Zheng S."/>
            <person name="Wang B."/>
            <person name="Yu K."/>
            <person name="Liang Q."/>
            <person name="Yang W."/>
            <person name="Lou X."/>
            <person name="Chen J."/>
            <person name="Feng M."/>
            <person name="Jian J."/>
            <person name="Zhang X."/>
            <person name="Luo G."/>
            <person name="Jiang Y."/>
            <person name="Liu J."/>
            <person name="Wang Z."/>
            <person name="Sha Y."/>
            <person name="Zhang B."/>
            <person name="Wu H."/>
            <person name="Tang D."/>
            <person name="Shen Q."/>
            <person name="Xue P."/>
            <person name="Zou S."/>
            <person name="Wang X."/>
            <person name="Liu X."/>
            <person name="Wang F."/>
            <person name="Yang Y."/>
            <person name="An X."/>
            <person name="Dong Z."/>
            <person name="Zhang K."/>
            <person name="Zhang X."/>
            <person name="Luo M.C."/>
            <person name="Dvorak J."/>
            <person name="Tong Y."/>
            <person name="Wang J."/>
            <person name="Yang H."/>
            <person name="Li Z."/>
            <person name="Wang D."/>
            <person name="Zhang A."/>
            <person name="Wang J."/>
        </authorList>
    </citation>
    <scope>NUCLEOTIDE SEQUENCE</scope>
    <source>
        <strain evidence="4">cv. G1812</strain>
    </source>
</reference>
<reference evidence="3" key="3">
    <citation type="submission" date="2022-06" db="UniProtKB">
        <authorList>
            <consortium name="EnsemblPlants"/>
        </authorList>
    </citation>
    <scope>IDENTIFICATION</scope>
</reference>